<dbReference type="Pfam" id="PF07729">
    <property type="entry name" value="FCD"/>
    <property type="match status" value="1"/>
</dbReference>
<comment type="caution">
    <text evidence="5">The sequence shown here is derived from an EMBL/GenBank/DDBJ whole genome shotgun (WGS) entry which is preliminary data.</text>
</comment>
<keyword evidence="6" id="KW-1185">Reference proteome</keyword>
<dbReference type="InterPro" id="IPR011711">
    <property type="entry name" value="GntR_C"/>
</dbReference>
<dbReference type="Proteomes" id="UP001642900">
    <property type="component" value="Unassembled WGS sequence"/>
</dbReference>
<dbReference type="SUPFAM" id="SSF48008">
    <property type="entry name" value="GntR ligand-binding domain-like"/>
    <property type="match status" value="1"/>
</dbReference>
<organism evidence="5 6">
    <name type="scientific">Allomesorhizobium camelthorni</name>
    <dbReference type="NCBI Taxonomy" id="475069"/>
    <lineage>
        <taxon>Bacteria</taxon>
        <taxon>Pseudomonadati</taxon>
        <taxon>Pseudomonadota</taxon>
        <taxon>Alphaproteobacteria</taxon>
        <taxon>Hyphomicrobiales</taxon>
        <taxon>Phyllobacteriaceae</taxon>
        <taxon>Allomesorhizobium</taxon>
    </lineage>
</organism>
<dbReference type="Gene3D" id="1.20.120.530">
    <property type="entry name" value="GntR ligand-binding domain-like"/>
    <property type="match status" value="1"/>
</dbReference>
<sequence length="175" mass="19687">MVDAQRQDTGSQSRHRLEGEGLVKRLSNGSVVILQISVDELLDILFVRRLLDGEAAFLAAERMESADVASLIAESRVIVANPEPSFDGFWRYDDRFHETIAHASAKPILAKTIVDLRSKARMCHVKRMPGRFGDQAKEHLDVLLAIEAKDARGAKKAMSHHFDWVRSRLLNWLGT</sequence>
<protein>
    <submittedName>
        <fullName evidence="5">GntR family transcriptional regulator</fullName>
    </submittedName>
</protein>
<dbReference type="PANTHER" id="PTHR43537">
    <property type="entry name" value="TRANSCRIPTIONAL REGULATOR, GNTR FAMILY"/>
    <property type="match status" value="1"/>
</dbReference>
<dbReference type="RefSeq" id="WP_165034297.1">
    <property type="nucleotide sequence ID" value="NZ_JAAKZF010000157.1"/>
</dbReference>
<evidence type="ECO:0000256" key="3">
    <source>
        <dbReference type="ARBA" id="ARBA00023163"/>
    </source>
</evidence>
<dbReference type="EMBL" id="JAAKZF010000157">
    <property type="protein sequence ID" value="NGO55963.1"/>
    <property type="molecule type" value="Genomic_DNA"/>
</dbReference>
<keyword evidence="2" id="KW-0238">DNA-binding</keyword>
<keyword evidence="1" id="KW-0805">Transcription regulation</keyword>
<proteinExistence type="predicted"/>
<gene>
    <name evidence="5" type="ORF">G6N73_34050</name>
</gene>
<name>A0A6G4WP48_9HYPH</name>
<accession>A0A6G4WP48</accession>
<keyword evidence="3" id="KW-0804">Transcription</keyword>
<dbReference type="InterPro" id="IPR008920">
    <property type="entry name" value="TF_FadR/GntR_C"/>
</dbReference>
<feature type="domain" description="GntR C-terminal" evidence="4">
    <location>
        <begin position="43"/>
        <end position="164"/>
    </location>
</feature>
<dbReference type="GO" id="GO:0003677">
    <property type="term" value="F:DNA binding"/>
    <property type="evidence" value="ECO:0007669"/>
    <property type="project" value="UniProtKB-KW"/>
</dbReference>
<evidence type="ECO:0000259" key="4">
    <source>
        <dbReference type="SMART" id="SM00895"/>
    </source>
</evidence>
<evidence type="ECO:0000313" key="5">
    <source>
        <dbReference type="EMBL" id="NGO55963.1"/>
    </source>
</evidence>
<evidence type="ECO:0000256" key="1">
    <source>
        <dbReference type="ARBA" id="ARBA00023015"/>
    </source>
</evidence>
<evidence type="ECO:0000313" key="6">
    <source>
        <dbReference type="Proteomes" id="UP001642900"/>
    </source>
</evidence>
<evidence type="ECO:0000256" key="2">
    <source>
        <dbReference type="ARBA" id="ARBA00023125"/>
    </source>
</evidence>
<reference evidence="5 6" key="1">
    <citation type="submission" date="2020-02" db="EMBL/GenBank/DDBJ databases">
        <title>Genome sequence of strain CCNWXJ40-4.</title>
        <authorList>
            <person name="Gao J."/>
            <person name="Sun J."/>
        </authorList>
    </citation>
    <scope>NUCLEOTIDE SEQUENCE [LARGE SCALE GENOMIC DNA]</scope>
    <source>
        <strain evidence="5 6">CCNWXJ 40-4</strain>
    </source>
</reference>
<dbReference type="AlphaFoldDB" id="A0A6G4WP48"/>
<dbReference type="PANTHER" id="PTHR43537:SF24">
    <property type="entry name" value="GLUCONATE OPERON TRANSCRIPTIONAL REPRESSOR"/>
    <property type="match status" value="1"/>
</dbReference>
<dbReference type="SMART" id="SM00895">
    <property type="entry name" value="FCD"/>
    <property type="match status" value="1"/>
</dbReference>